<organism evidence="3 4">
    <name type="scientific">Zea mays</name>
    <name type="common">Maize</name>
    <dbReference type="NCBI Taxonomy" id="4577"/>
    <lineage>
        <taxon>Eukaryota</taxon>
        <taxon>Viridiplantae</taxon>
        <taxon>Streptophyta</taxon>
        <taxon>Embryophyta</taxon>
        <taxon>Tracheophyta</taxon>
        <taxon>Spermatophyta</taxon>
        <taxon>Magnoliopsida</taxon>
        <taxon>Liliopsida</taxon>
        <taxon>Poales</taxon>
        <taxon>Poaceae</taxon>
        <taxon>PACMAD clade</taxon>
        <taxon>Panicoideae</taxon>
        <taxon>Andropogonodae</taxon>
        <taxon>Andropogoneae</taxon>
        <taxon>Tripsacinae</taxon>
        <taxon>Zea</taxon>
    </lineage>
</organism>
<feature type="compositionally biased region" description="Polar residues" evidence="1">
    <location>
        <begin position="436"/>
        <end position="455"/>
    </location>
</feature>
<feature type="compositionally biased region" description="Acidic residues" evidence="1">
    <location>
        <begin position="680"/>
        <end position="689"/>
    </location>
</feature>
<dbReference type="RefSeq" id="XP_008670194.1">
    <property type="nucleotide sequence ID" value="XM_008671972.3"/>
</dbReference>
<feature type="compositionally biased region" description="Acidic residues" evidence="1">
    <location>
        <begin position="226"/>
        <end position="237"/>
    </location>
</feature>
<gene>
    <name evidence="3" type="primary">LOC103647431</name>
    <name evidence="2" type="ORF">ZEAMMB73_Zm00001d005764</name>
</gene>
<dbReference type="Gramene" id="Zm00001eb099590_T002">
    <property type="protein sequence ID" value="Zm00001eb099590_P002"/>
    <property type="gene ID" value="Zm00001eb099590"/>
</dbReference>
<protein>
    <submittedName>
        <fullName evidence="2 3">Uncharacterized protein</fullName>
    </submittedName>
</protein>
<dbReference type="PANTHER" id="PTHR46741:SF2">
    <property type="entry name" value="RIBOSOMAL PROTEIN L34AE"/>
    <property type="match status" value="1"/>
</dbReference>
<feature type="compositionally biased region" description="Basic and acidic residues" evidence="1">
    <location>
        <begin position="609"/>
        <end position="621"/>
    </location>
</feature>
<keyword evidence="5" id="KW-1267">Proteomics identification</keyword>
<dbReference type="OMA" id="RGFVKEP"/>
<evidence type="ECO:0007829" key="5">
    <source>
        <dbReference type="PeptideAtlas" id="A0A1D6EPZ6"/>
    </source>
</evidence>
<evidence type="ECO:0000256" key="1">
    <source>
        <dbReference type="SAM" id="MobiDB-lite"/>
    </source>
</evidence>
<dbReference type="InterPro" id="IPR012870">
    <property type="entry name" value="DUF1666"/>
</dbReference>
<feature type="compositionally biased region" description="Acidic residues" evidence="1">
    <location>
        <begin position="483"/>
        <end position="502"/>
    </location>
</feature>
<dbReference type="OrthoDB" id="772197at2759"/>
<feature type="compositionally biased region" description="Basic and acidic residues" evidence="1">
    <location>
        <begin position="503"/>
        <end position="531"/>
    </location>
</feature>
<feature type="region of interest" description="Disordered" evidence="1">
    <location>
        <begin position="62"/>
        <end position="95"/>
    </location>
</feature>
<dbReference type="STRING" id="4577.A0A1D6EPZ6"/>
<keyword evidence="4" id="KW-1185">Reference proteome</keyword>
<dbReference type="PANTHER" id="PTHR46741">
    <property type="entry name" value="OS09G0413600 PROTEIN"/>
    <property type="match status" value="1"/>
</dbReference>
<dbReference type="EMBL" id="CM007648">
    <property type="protein sequence ID" value="ONM21846.1"/>
    <property type="molecule type" value="Genomic_DNA"/>
</dbReference>
<name>A0A1D6EPZ6_MAIZE</name>
<dbReference type="Proteomes" id="UP000007305">
    <property type="component" value="Chromosome 2"/>
</dbReference>
<dbReference type="AlphaFoldDB" id="A0A1D6EPZ6"/>
<proteinExistence type="evidence at protein level"/>
<dbReference type="EnsemblPlants" id="Zm00001eb099590_T002">
    <property type="protein sequence ID" value="Zm00001eb099590_P002"/>
    <property type="gene ID" value="Zm00001eb099590"/>
</dbReference>
<dbReference type="ExpressionAtlas" id="A0A1D6EPZ6">
    <property type="expression patterns" value="baseline and differential"/>
</dbReference>
<feature type="region of interest" description="Disordered" evidence="1">
    <location>
        <begin position="433"/>
        <end position="765"/>
    </location>
</feature>
<dbReference type="KEGG" id="zma:103647431"/>
<evidence type="ECO:0000313" key="4">
    <source>
        <dbReference type="Proteomes" id="UP000007305"/>
    </source>
</evidence>
<sequence>MFVSDGGLAMDAGGRAGVSGPAAANGSFGLVRTVVGYSTSPLFFWLLTVALVAAIHIVSGSSSKPARNNETEERKKARRDRFLPAAEEREASGRGDDRVLEMMRSFSFMQATEEDFMEGMTAYEHNGVGDGTAHGPVAPEPPALTATSLSFRFQHQMPEVPTETALVSREFTAARQETAVVSRELTAARDDDGRQREEEKEPHFPLEPFAPLQTAADMQEHRHDEAEETEFLAEEPAEERSGEVAQEEAAPPKTVAATHNYQFLTERDFRGFVREPEAVTVRVQESFVPSPPPAHQPEERRVVDVSSRSGRFLTARDFRPANEPDVCESVASSGKWTPPPPRPRPKPKPKPASSPSAASMGGGGGFTSEFSGFGDSDSESSASDGYSVKDLVVDSDSDWFLSEKEFPASALGSGNLKTYKAKVLRAIEAMEAASNLEPSYQEDSATTVSPSSVRQRSPDTVPDGSPKFPEDVWSRSPSPDVEYKEDEEEVTREAEAQYDEDIEQRSTGEEEEGKGIDMSDDEHSSGGKEVESAPIYDLAPVADDCMDHSEKGIITLNDHSGGQAASDAQRSPEAVSARQLAAVPSDQVAGPVKRSPEPPEQEFVGMVDHSLEHSSYDRKQTASESDQSYEIVFDDKRRPQRAETGFLGTSSPSHELVSEVWEEIVTRNDQPPLGPHADEQGLDTAEEEYVGTGDQPHGAVSDEKSGAETPEQEFSLTDHRNVAVPDARNISETREDEEQASADDHSDNAVTGKAKVYDEDGEDREARWKDLTDEEEDELESLWEHQDLVEQLKLELKKVRSSVGLPTILEESDTPKAPVEDLKPWSMDAKFLREDPMDELNKFYKSYRERMRKLDILCYQKMYAIDFLQLRGSQQSNNNNNNSVKSLSPTVASILSHNFRSSRRRSPEDPSERFLRELRYDLETVYVGQMCLSWEFLRWQYEQARDLPESDSYHSHQYNQVAGEFQQFQVVVQRFVEDESFKGPRLSNYINNRCVLRNLLQVPVIKEDSLKDRMEDQRKGNYVITSEELEDVMEEAMHVLWEFIKADRAETTTTAAAASVLKGLSSSNVELQDPLDHGLMAHIHSALQKKEKRLKDLLRTGNCIAKKFKKPKEDRSNQNLFFSQVDMKLVARVLRMPRITSEQLQWCRAKLDKIVLVDRKIHREASFLLFPC</sequence>
<reference evidence="3" key="3">
    <citation type="submission" date="2021-05" db="UniProtKB">
        <authorList>
            <consortium name="EnsemblPlants"/>
        </authorList>
    </citation>
    <scope>IDENTIFICATION</scope>
    <source>
        <strain evidence="3">cv. B73</strain>
    </source>
</reference>
<dbReference type="eggNOG" id="ENOG502QTCK">
    <property type="taxonomic scope" value="Eukaryota"/>
</dbReference>
<feature type="compositionally biased region" description="Basic and acidic residues" evidence="1">
    <location>
        <begin position="186"/>
        <end position="204"/>
    </location>
</feature>
<feature type="region of interest" description="Disordered" evidence="1">
    <location>
        <begin position="283"/>
        <end position="385"/>
    </location>
</feature>
<evidence type="ECO:0000313" key="3">
    <source>
        <dbReference type="EnsemblPlants" id="Zm00001eb099590_P002"/>
    </source>
</evidence>
<dbReference type="PaxDb" id="4577-GRMZM2G336456_P01"/>
<reference evidence="2 4" key="1">
    <citation type="submission" date="2015-12" db="EMBL/GenBank/DDBJ databases">
        <title>Update maize B73 reference genome by single molecule sequencing technologies.</title>
        <authorList>
            <consortium name="Maize Genome Sequencing Project"/>
            <person name="Ware D."/>
        </authorList>
    </citation>
    <scope>NUCLEOTIDE SEQUENCE [LARGE SCALE GENOMIC DNA]</scope>
    <source>
        <strain evidence="4">cv. B73</strain>
        <tissue evidence="2">Seedling</tissue>
    </source>
</reference>
<feature type="region of interest" description="Disordered" evidence="1">
    <location>
        <begin position="184"/>
        <end position="257"/>
    </location>
</feature>
<feature type="compositionally biased region" description="Basic and acidic residues" evidence="1">
    <location>
        <begin position="67"/>
        <end position="95"/>
    </location>
</feature>
<accession>A0A1D6EPZ6</accession>
<evidence type="ECO:0000313" key="2">
    <source>
        <dbReference type="EMBL" id="ONM21846.1"/>
    </source>
</evidence>
<dbReference type="Pfam" id="PF07891">
    <property type="entry name" value="DUF1666"/>
    <property type="match status" value="1"/>
</dbReference>
<reference evidence="3" key="2">
    <citation type="submission" date="2019-07" db="EMBL/GenBank/DDBJ databases">
        <authorList>
            <person name="Seetharam A."/>
            <person name="Woodhouse M."/>
            <person name="Cannon E."/>
        </authorList>
    </citation>
    <scope>NUCLEOTIDE SEQUENCE [LARGE SCALE GENOMIC DNA]</scope>
    <source>
        <strain evidence="3">cv. B73</strain>
    </source>
</reference>
<feature type="compositionally biased region" description="Low complexity" evidence="1">
    <location>
        <begin position="367"/>
        <end position="385"/>
    </location>
</feature>
<dbReference type="GeneID" id="103647431"/>